<organism evidence="1 2">
    <name type="scientific">Vibrio anguillarum</name>
    <name type="common">Listonella anguillarum</name>
    <dbReference type="NCBI Taxonomy" id="55601"/>
    <lineage>
        <taxon>Bacteria</taxon>
        <taxon>Pseudomonadati</taxon>
        <taxon>Pseudomonadota</taxon>
        <taxon>Gammaproteobacteria</taxon>
        <taxon>Vibrionales</taxon>
        <taxon>Vibrionaceae</taxon>
        <taxon>Vibrio</taxon>
    </lineage>
</organism>
<dbReference type="Proteomes" id="UP000786185">
    <property type="component" value="Unassembled WGS sequence"/>
</dbReference>
<protein>
    <submittedName>
        <fullName evidence="1">Uncharacterized protein</fullName>
    </submittedName>
</protein>
<proteinExistence type="predicted"/>
<feature type="non-terminal residue" evidence="1">
    <location>
        <position position="159"/>
    </location>
</feature>
<dbReference type="EMBL" id="SCLC01001750">
    <property type="protein sequence ID" value="MBF4438153.1"/>
    <property type="molecule type" value="Genomic_DNA"/>
</dbReference>
<reference evidence="1" key="1">
    <citation type="journal article" date="2021" name="PeerJ">
        <title>Analysis of 44 Vibrio anguillarum genomes reveals high genetic diversity.</title>
        <authorList>
            <person name="Hansen M.J."/>
            <person name="Dalsgaard I."/>
        </authorList>
    </citation>
    <scope>NUCLEOTIDE SEQUENCE</scope>
    <source>
        <strain evidence="1">850617-1/1</strain>
    </source>
</reference>
<sequence>MIVNVKTLNELSLLDAALSVEYSNYITSAVKSAVTETKLQAILNIYAAYCYLIEQGNYTAFEILNNSNLLNAHFQSLIGFVYDSDDITTNHKYVLCNELKRLFRYIAQDKQLTLDEVQLSNTKITEDASSCLAQFLKLKIDRTKADYLSGWQVVSKEGK</sequence>
<evidence type="ECO:0000313" key="1">
    <source>
        <dbReference type="EMBL" id="MBF4438153.1"/>
    </source>
</evidence>
<gene>
    <name evidence="1" type="ORF">ERJ77_27450</name>
</gene>
<evidence type="ECO:0000313" key="2">
    <source>
        <dbReference type="Proteomes" id="UP000786185"/>
    </source>
</evidence>
<name>A0AAW4BR79_VIBAN</name>
<comment type="caution">
    <text evidence="1">The sequence shown here is derived from an EMBL/GenBank/DDBJ whole genome shotgun (WGS) entry which is preliminary data.</text>
</comment>
<dbReference type="AlphaFoldDB" id="A0AAW4BR79"/>
<accession>A0AAW4BR79</accession>